<dbReference type="Pfam" id="PF13963">
    <property type="entry name" value="Transpos_assoc"/>
    <property type="match status" value="1"/>
</dbReference>
<evidence type="ECO:0000313" key="3">
    <source>
        <dbReference type="Proteomes" id="UP000326396"/>
    </source>
</evidence>
<dbReference type="AlphaFoldDB" id="A0A5N6NDP8"/>
<sequence>MDRSWMYDEPRSSQIFVNGVKTFLNFAFERTSVNGDKIKCPCTKCLNMKYQCKQTVLDHLICSGFRPEYLKWVYHGEGTTVASASTTFNKEMHDFLNDAFEPEVEIGVEEHESASNNSQETNNRGSKFYDLIKEVEGKGVFCKFWNLRETWDTWQRHRAPHKP</sequence>
<evidence type="ECO:0000259" key="1">
    <source>
        <dbReference type="Pfam" id="PF13963"/>
    </source>
</evidence>
<comment type="caution">
    <text evidence="2">The sequence shown here is derived from an EMBL/GenBank/DDBJ whole genome shotgun (WGS) entry which is preliminary data.</text>
</comment>
<feature type="domain" description="Transposase-associated" evidence="1">
    <location>
        <begin position="3"/>
        <end position="77"/>
    </location>
</feature>
<evidence type="ECO:0000313" key="2">
    <source>
        <dbReference type="EMBL" id="KAD4585904.1"/>
    </source>
</evidence>
<dbReference type="OrthoDB" id="694740at2759"/>
<keyword evidence="3" id="KW-1185">Reference proteome</keyword>
<name>A0A5N6NDP8_9ASTR</name>
<dbReference type="EMBL" id="SZYD01000012">
    <property type="protein sequence ID" value="KAD4585904.1"/>
    <property type="molecule type" value="Genomic_DNA"/>
</dbReference>
<proteinExistence type="predicted"/>
<organism evidence="2 3">
    <name type="scientific">Mikania micrantha</name>
    <name type="common">bitter vine</name>
    <dbReference type="NCBI Taxonomy" id="192012"/>
    <lineage>
        <taxon>Eukaryota</taxon>
        <taxon>Viridiplantae</taxon>
        <taxon>Streptophyta</taxon>
        <taxon>Embryophyta</taxon>
        <taxon>Tracheophyta</taxon>
        <taxon>Spermatophyta</taxon>
        <taxon>Magnoliopsida</taxon>
        <taxon>eudicotyledons</taxon>
        <taxon>Gunneridae</taxon>
        <taxon>Pentapetalae</taxon>
        <taxon>asterids</taxon>
        <taxon>campanulids</taxon>
        <taxon>Asterales</taxon>
        <taxon>Asteraceae</taxon>
        <taxon>Asteroideae</taxon>
        <taxon>Heliantheae alliance</taxon>
        <taxon>Eupatorieae</taxon>
        <taxon>Mikania</taxon>
    </lineage>
</organism>
<reference evidence="2 3" key="1">
    <citation type="submission" date="2019-05" db="EMBL/GenBank/DDBJ databases">
        <title>Mikania micrantha, genome provides insights into the molecular mechanism of rapid growth.</title>
        <authorList>
            <person name="Liu B."/>
        </authorList>
    </citation>
    <scope>NUCLEOTIDE SEQUENCE [LARGE SCALE GENOMIC DNA]</scope>
    <source>
        <strain evidence="2">NLD-2019</strain>
        <tissue evidence="2">Leaf</tissue>
    </source>
</reference>
<dbReference type="Proteomes" id="UP000326396">
    <property type="component" value="Linkage Group LG2"/>
</dbReference>
<dbReference type="InterPro" id="IPR029480">
    <property type="entry name" value="Transpos_assoc"/>
</dbReference>
<gene>
    <name evidence="2" type="ORF">E3N88_23505</name>
</gene>
<protein>
    <recommendedName>
        <fullName evidence="1">Transposase-associated domain-containing protein</fullName>
    </recommendedName>
</protein>
<accession>A0A5N6NDP8</accession>